<feature type="transmembrane region" description="Helical" evidence="10">
    <location>
        <begin position="344"/>
        <end position="366"/>
    </location>
</feature>
<sequence length="368" mass="39912">MPATSAVAQGSSSSSRNRSGGSASSAGERSPASPSSSYGETPEADHSGSSYSASSSCASASPHGGSQSLYEDDGSMLISVEYIQRLWLMRAASRTLLAPLERVKYVMQCQKELQRIGTLQCEFKTVWSCVRYLKQMEGTRSFWRGNLIQVVSLLPILLAQIFIAYPTQSLIFNSCAVHSAAGYTIASYAALLGGALAATTVSYPLEYARFRLAVDVKSHAGAPYQFRNSFAFYSHPVMSECPHYLYRGLTLFILGSVVYRSVHNVLLSLVAPYVPPDDEGNGWTPAIIQTVCGLTVSGTTTLCLHPVDLVRHRMMVAVMEDRLRYSSAMKCVVRIAEKEGIRGFFRGGTVTLAKMMMATGLVLAGLPY</sequence>
<dbReference type="GeneID" id="92517199"/>
<evidence type="ECO:0000256" key="4">
    <source>
        <dbReference type="ARBA" id="ARBA00022692"/>
    </source>
</evidence>
<comment type="caution">
    <text evidence="12">The sequence shown here is derived from an EMBL/GenBank/DDBJ whole genome shotgun (WGS) entry which is preliminary data.</text>
</comment>
<dbReference type="InterPro" id="IPR023395">
    <property type="entry name" value="MCP_dom_sf"/>
</dbReference>
<organism evidence="12 13">
    <name type="scientific">Leishmania martiniquensis</name>
    <dbReference type="NCBI Taxonomy" id="1580590"/>
    <lineage>
        <taxon>Eukaryota</taxon>
        <taxon>Discoba</taxon>
        <taxon>Euglenozoa</taxon>
        <taxon>Kinetoplastea</taxon>
        <taxon>Metakinetoplastina</taxon>
        <taxon>Trypanosomatida</taxon>
        <taxon>Trypanosomatidae</taxon>
        <taxon>Leishmaniinae</taxon>
        <taxon>Leishmania</taxon>
    </lineage>
</organism>
<keyword evidence="7 8" id="KW-0472">Membrane</keyword>
<reference evidence="12 13" key="1">
    <citation type="submission" date="2021-03" db="EMBL/GenBank/DDBJ databases">
        <title>Leishmania (Mundinia) martiniquensis Genome sequencing and assembly.</title>
        <authorList>
            <person name="Almutairi H."/>
            <person name="Gatherer D."/>
        </authorList>
    </citation>
    <scope>NUCLEOTIDE SEQUENCE [LARGE SCALE GENOMIC DNA]</scope>
    <source>
        <strain evidence="12">LSCM1</strain>
    </source>
</reference>
<comment type="similarity">
    <text evidence="2 9">Belongs to the mitochondrial carrier (TC 2.A.29) family.</text>
</comment>
<feature type="transmembrane region" description="Helical" evidence="10">
    <location>
        <begin position="146"/>
        <end position="165"/>
    </location>
</feature>
<dbReference type="PRINTS" id="PR00926">
    <property type="entry name" value="MITOCARRIER"/>
</dbReference>
<dbReference type="GO" id="GO:0005743">
    <property type="term" value="C:mitochondrial inner membrane"/>
    <property type="evidence" value="ECO:0007669"/>
    <property type="project" value="InterPro"/>
</dbReference>
<evidence type="ECO:0000256" key="5">
    <source>
        <dbReference type="ARBA" id="ARBA00022737"/>
    </source>
</evidence>
<keyword evidence="13" id="KW-1185">Reference proteome</keyword>
<gene>
    <name evidence="12" type="ORF">LSCM1_07312</name>
</gene>
<comment type="function">
    <text evidence="10">Catalyzes the exchange of ADP and ATP across the membrane.</text>
</comment>
<feature type="transmembrane region" description="Helical" evidence="10">
    <location>
        <begin position="185"/>
        <end position="205"/>
    </location>
</feature>
<dbReference type="Proteomes" id="UP000673552">
    <property type="component" value="Chromosome 7"/>
</dbReference>
<evidence type="ECO:0000256" key="9">
    <source>
        <dbReference type="RuleBase" id="RU000488"/>
    </source>
</evidence>
<dbReference type="PANTHER" id="PTHR45635:SF42">
    <property type="entry name" value="ADP_ATP TRANSLOCASE"/>
    <property type="match status" value="1"/>
</dbReference>
<dbReference type="OrthoDB" id="270584at2759"/>
<dbReference type="PANTHER" id="PTHR45635">
    <property type="entry name" value="ADP,ATP CARRIER PROTEIN 1-RELATED-RELATED"/>
    <property type="match status" value="1"/>
</dbReference>
<keyword evidence="5" id="KW-0677">Repeat</keyword>
<evidence type="ECO:0000313" key="12">
    <source>
        <dbReference type="EMBL" id="KAG5486192.1"/>
    </source>
</evidence>
<dbReference type="SUPFAM" id="SSF103506">
    <property type="entry name" value="Mitochondrial carrier"/>
    <property type="match status" value="1"/>
</dbReference>
<feature type="repeat" description="Solcar" evidence="8">
    <location>
        <begin position="80"/>
        <end position="170"/>
    </location>
</feature>
<dbReference type="PROSITE" id="PS50920">
    <property type="entry name" value="SOLCAR"/>
    <property type="match status" value="3"/>
</dbReference>
<evidence type="ECO:0000256" key="8">
    <source>
        <dbReference type="PROSITE-ProRule" id="PRU00282"/>
    </source>
</evidence>
<evidence type="ECO:0000256" key="3">
    <source>
        <dbReference type="ARBA" id="ARBA00022448"/>
    </source>
</evidence>
<dbReference type="Gene3D" id="1.50.40.10">
    <property type="entry name" value="Mitochondrial carrier domain"/>
    <property type="match status" value="1"/>
</dbReference>
<dbReference type="InterPro" id="IPR002113">
    <property type="entry name" value="ADT_euk_type"/>
</dbReference>
<feature type="compositionally biased region" description="Low complexity" evidence="11">
    <location>
        <begin position="47"/>
        <end position="59"/>
    </location>
</feature>
<keyword evidence="4 8" id="KW-0812">Transmembrane</keyword>
<accession>A0A836GQ91</accession>
<keyword evidence="3 9" id="KW-0813">Transport</keyword>
<dbReference type="InterPro" id="IPR002067">
    <property type="entry name" value="MCP"/>
</dbReference>
<evidence type="ECO:0000256" key="11">
    <source>
        <dbReference type="SAM" id="MobiDB-lite"/>
    </source>
</evidence>
<evidence type="ECO:0000256" key="2">
    <source>
        <dbReference type="ARBA" id="ARBA00006375"/>
    </source>
</evidence>
<dbReference type="AlphaFoldDB" id="A0A836GQ91"/>
<dbReference type="KEGG" id="lmat:92517199"/>
<dbReference type="GO" id="GO:0140021">
    <property type="term" value="P:mitochondrial ADP transmembrane transport"/>
    <property type="evidence" value="ECO:0007669"/>
    <property type="project" value="InterPro"/>
</dbReference>
<feature type="transmembrane region" description="Helical" evidence="10">
    <location>
        <begin position="282"/>
        <end position="304"/>
    </location>
</feature>
<protein>
    <recommendedName>
        <fullName evidence="10">ADP/ATP translocase</fullName>
    </recommendedName>
    <alternativeName>
        <fullName evidence="10">ADP,ATP carrier protein</fullName>
    </alternativeName>
</protein>
<dbReference type="RefSeq" id="XP_067181044.1">
    <property type="nucleotide sequence ID" value="XM_067324687.1"/>
</dbReference>
<dbReference type="GO" id="GO:0005471">
    <property type="term" value="F:ATP:ADP antiporter activity"/>
    <property type="evidence" value="ECO:0007669"/>
    <property type="project" value="UniProtKB-UniRule"/>
</dbReference>
<feature type="region of interest" description="Disordered" evidence="11">
    <location>
        <begin position="1"/>
        <end position="59"/>
    </location>
</feature>
<comment type="caution">
    <text evidence="10">Lacks conserved residue(s) required for the propagation of feature annotation.</text>
</comment>
<feature type="repeat" description="Solcar" evidence="8">
    <location>
        <begin position="284"/>
        <end position="368"/>
    </location>
</feature>
<evidence type="ECO:0000313" key="13">
    <source>
        <dbReference type="Proteomes" id="UP000673552"/>
    </source>
</evidence>
<keyword evidence="6 10" id="KW-1133">Transmembrane helix</keyword>
<feature type="transmembrane region" description="Helical" evidence="10">
    <location>
        <begin position="244"/>
        <end position="262"/>
    </location>
</feature>
<comment type="subunit">
    <text evidence="10">Monomer.</text>
</comment>
<dbReference type="InterPro" id="IPR018108">
    <property type="entry name" value="MCP_transmembrane"/>
</dbReference>
<evidence type="ECO:0000256" key="7">
    <source>
        <dbReference type="ARBA" id="ARBA00023136"/>
    </source>
</evidence>
<dbReference type="Pfam" id="PF00153">
    <property type="entry name" value="Mito_carr"/>
    <property type="match status" value="3"/>
</dbReference>
<dbReference type="EMBL" id="JAFEUZ010000007">
    <property type="protein sequence ID" value="KAG5486192.1"/>
    <property type="molecule type" value="Genomic_DNA"/>
</dbReference>
<evidence type="ECO:0000256" key="6">
    <source>
        <dbReference type="ARBA" id="ARBA00022989"/>
    </source>
</evidence>
<name>A0A836GQ91_9TRYP</name>
<evidence type="ECO:0000256" key="10">
    <source>
        <dbReference type="RuleBase" id="RU368008"/>
    </source>
</evidence>
<feature type="repeat" description="Solcar" evidence="8">
    <location>
        <begin position="181"/>
        <end position="273"/>
    </location>
</feature>
<dbReference type="GO" id="GO:1990544">
    <property type="term" value="P:mitochondrial ATP transmembrane transport"/>
    <property type="evidence" value="ECO:0007669"/>
    <property type="project" value="InterPro"/>
</dbReference>
<comment type="subcellular location">
    <subcellularLocation>
        <location evidence="1 10">Membrane</location>
        <topology evidence="1 10">Multi-pass membrane protein</topology>
    </subcellularLocation>
</comment>
<evidence type="ECO:0000256" key="1">
    <source>
        <dbReference type="ARBA" id="ARBA00004141"/>
    </source>
</evidence>
<feature type="compositionally biased region" description="Low complexity" evidence="11">
    <location>
        <begin position="1"/>
        <end position="39"/>
    </location>
</feature>
<proteinExistence type="inferred from homology"/>